<accession>A0A0B2VHU8</accession>
<sequence length="156" mass="17472">MDECNNGIEAIEGGLGSGPLIFDADFFPSLDGGKLERVEVEVTLGAADRNLVRRVRGPLCVRFEVDQQSGMPHMSQPGIVTGNGVLMEHAVVKRGPATREFRFKSLSWNEYFFCGKEGSRDRCSPRHWKSSRDCTRERWRTSGCARQEQVGASRSY</sequence>
<gene>
    <name evidence="1" type="ORF">Tcan_15613</name>
</gene>
<dbReference type="Proteomes" id="UP000031036">
    <property type="component" value="Unassembled WGS sequence"/>
</dbReference>
<evidence type="ECO:0000313" key="1">
    <source>
        <dbReference type="EMBL" id="KHN80989.1"/>
    </source>
</evidence>
<dbReference type="AlphaFoldDB" id="A0A0B2VHU8"/>
<proteinExistence type="predicted"/>
<organism evidence="1 2">
    <name type="scientific">Toxocara canis</name>
    <name type="common">Canine roundworm</name>
    <dbReference type="NCBI Taxonomy" id="6265"/>
    <lineage>
        <taxon>Eukaryota</taxon>
        <taxon>Metazoa</taxon>
        <taxon>Ecdysozoa</taxon>
        <taxon>Nematoda</taxon>
        <taxon>Chromadorea</taxon>
        <taxon>Rhabditida</taxon>
        <taxon>Spirurina</taxon>
        <taxon>Ascaridomorpha</taxon>
        <taxon>Ascaridoidea</taxon>
        <taxon>Toxocaridae</taxon>
        <taxon>Toxocara</taxon>
    </lineage>
</organism>
<keyword evidence="2" id="KW-1185">Reference proteome</keyword>
<reference evidence="1 2" key="1">
    <citation type="submission" date="2014-11" db="EMBL/GenBank/DDBJ databases">
        <title>Genetic blueprint of the zoonotic pathogen Toxocara canis.</title>
        <authorList>
            <person name="Zhu X.-Q."/>
            <person name="Korhonen P.K."/>
            <person name="Cai H."/>
            <person name="Young N.D."/>
            <person name="Nejsum P."/>
            <person name="von Samson-Himmelstjerna G."/>
            <person name="Boag P.R."/>
            <person name="Tan P."/>
            <person name="Li Q."/>
            <person name="Min J."/>
            <person name="Yang Y."/>
            <person name="Wang X."/>
            <person name="Fang X."/>
            <person name="Hall R.S."/>
            <person name="Hofmann A."/>
            <person name="Sternberg P.W."/>
            <person name="Jex A.R."/>
            <person name="Gasser R.B."/>
        </authorList>
    </citation>
    <scope>NUCLEOTIDE SEQUENCE [LARGE SCALE GENOMIC DNA]</scope>
    <source>
        <strain evidence="1">PN_DK_2014</strain>
    </source>
</reference>
<protein>
    <submittedName>
        <fullName evidence="1">Uncharacterized protein</fullName>
    </submittedName>
</protein>
<evidence type="ECO:0000313" key="2">
    <source>
        <dbReference type="Proteomes" id="UP000031036"/>
    </source>
</evidence>
<comment type="caution">
    <text evidence="1">The sequence shown here is derived from an EMBL/GenBank/DDBJ whole genome shotgun (WGS) entry which is preliminary data.</text>
</comment>
<dbReference type="EMBL" id="JPKZ01001612">
    <property type="protein sequence ID" value="KHN80989.1"/>
    <property type="molecule type" value="Genomic_DNA"/>
</dbReference>
<name>A0A0B2VHU8_TOXCA</name>